<dbReference type="InterPro" id="IPR038471">
    <property type="entry name" value="MecA_C_sf"/>
</dbReference>
<evidence type="ECO:0000256" key="2">
    <source>
        <dbReference type="HAMAP-Rule" id="MF_01124"/>
    </source>
</evidence>
<sequence length="232" mass="26883">MKMEKIDDNTIRVLLENDDLEERGITGLDLLSNHKKIERFFYSILEEVDQDHAFANNEAVTFQVLPNDEGLELLISKNLPNFGQVEGHSNSEMVQGQDGITEYIKKQLLKRDSDDEQQADDDDDETMNYLNQTDNPTQQIVLGFKSFDDWVALAQQLRIESGVSNLFVYQHQYYAQLIFFLENTTETFLQDDLAVANEFGQKAPYTADFLKEYGQQVMDNSALELTRYYFKD</sequence>
<comment type="domain">
    <text evidence="2">The N-terminal domain probably binds unfolded/aggregated proteins; the C-terminal domain interacts with ClpC.</text>
</comment>
<evidence type="ECO:0000256" key="1">
    <source>
        <dbReference type="ARBA" id="ARBA00005397"/>
    </source>
</evidence>
<dbReference type="eggNOG" id="COG4862">
    <property type="taxonomic scope" value="Bacteria"/>
</dbReference>
<dbReference type="PIRSF" id="PIRSF029008">
    <property type="entry name" value="MecA"/>
    <property type="match status" value="1"/>
</dbReference>
<evidence type="ECO:0000313" key="3">
    <source>
        <dbReference type="EMBL" id="KRL60055.1"/>
    </source>
</evidence>
<dbReference type="RefSeq" id="WP_025083352.1">
    <property type="nucleotide sequence ID" value="NZ_AZEX01000039.1"/>
</dbReference>
<dbReference type="AlphaFoldDB" id="A0A0R1RSE1"/>
<protein>
    <recommendedName>
        <fullName evidence="2">Adapter protein MecA</fullName>
    </recommendedName>
</protein>
<dbReference type="STRING" id="1423747.FC69_GL001403"/>
<dbReference type="GO" id="GO:0030674">
    <property type="term" value="F:protein-macromolecule adaptor activity"/>
    <property type="evidence" value="ECO:0007669"/>
    <property type="project" value="UniProtKB-UniRule"/>
</dbReference>
<dbReference type="HAMAP" id="MF_01124">
    <property type="entry name" value="MecA"/>
    <property type="match status" value="1"/>
</dbReference>
<accession>A0A0R1RSE1</accession>
<gene>
    <name evidence="2" type="primary">mecA</name>
    <name evidence="3" type="ORF">FC69_GL001403</name>
</gene>
<dbReference type="PANTHER" id="PTHR39161:SF1">
    <property type="entry name" value="ADAPTER PROTEIN MECA 1"/>
    <property type="match status" value="1"/>
</dbReference>
<dbReference type="InterPro" id="IPR008681">
    <property type="entry name" value="Neg-reg_MecA"/>
</dbReference>
<comment type="function">
    <text evidence="2">Enables the recognition and targeting of unfolded and aggregated proteins to the ClpC protease or to other proteins involved in proteolysis.</text>
</comment>
<reference evidence="3 4" key="1">
    <citation type="journal article" date="2015" name="Genome Announc.">
        <title>Expanding the biotechnology potential of lactobacilli through comparative genomics of 213 strains and associated genera.</title>
        <authorList>
            <person name="Sun Z."/>
            <person name="Harris H.M."/>
            <person name="McCann A."/>
            <person name="Guo C."/>
            <person name="Argimon S."/>
            <person name="Zhang W."/>
            <person name="Yang X."/>
            <person name="Jeffery I.B."/>
            <person name="Cooney J.C."/>
            <person name="Kagawa T.F."/>
            <person name="Liu W."/>
            <person name="Song Y."/>
            <person name="Salvetti E."/>
            <person name="Wrobel A."/>
            <person name="Rasinkangas P."/>
            <person name="Parkhill J."/>
            <person name="Rea M.C."/>
            <person name="O'Sullivan O."/>
            <person name="Ritari J."/>
            <person name="Douillard F.P."/>
            <person name="Paul Ross R."/>
            <person name="Yang R."/>
            <person name="Briner A.E."/>
            <person name="Felis G.E."/>
            <person name="de Vos W.M."/>
            <person name="Barrangou R."/>
            <person name="Klaenhammer T.R."/>
            <person name="Caufield P.W."/>
            <person name="Cui Y."/>
            <person name="Zhang H."/>
            <person name="O'Toole P.W."/>
        </authorList>
    </citation>
    <scope>NUCLEOTIDE SEQUENCE [LARGE SCALE GENOMIC DNA]</scope>
    <source>
        <strain evidence="3 4">DSM 14340</strain>
    </source>
</reference>
<comment type="caution">
    <text evidence="3">The sequence shown here is derived from an EMBL/GenBank/DDBJ whole genome shotgun (WGS) entry which is preliminary data.</text>
</comment>
<dbReference type="EMBL" id="AZEX01000039">
    <property type="protein sequence ID" value="KRL60055.1"/>
    <property type="molecule type" value="Genomic_DNA"/>
</dbReference>
<dbReference type="Proteomes" id="UP000051264">
    <property type="component" value="Unassembled WGS sequence"/>
</dbReference>
<dbReference type="PATRIC" id="fig|1423747.3.peg.1430"/>
<name>A0A0R1RSE1_9LACO</name>
<organism evidence="3 4">
    <name type="scientific">Latilactobacillus fuchuensis DSM 14340 = JCM 11249</name>
    <dbReference type="NCBI Taxonomy" id="1423747"/>
    <lineage>
        <taxon>Bacteria</taxon>
        <taxon>Bacillati</taxon>
        <taxon>Bacillota</taxon>
        <taxon>Bacilli</taxon>
        <taxon>Lactobacillales</taxon>
        <taxon>Lactobacillaceae</taxon>
        <taxon>Latilactobacillus</taxon>
    </lineage>
</organism>
<dbReference type="Gene3D" id="3.30.70.1950">
    <property type="match status" value="1"/>
</dbReference>
<dbReference type="Pfam" id="PF05389">
    <property type="entry name" value="MecA"/>
    <property type="match status" value="1"/>
</dbReference>
<comment type="similarity">
    <text evidence="1 2">Belongs to the MecA family.</text>
</comment>
<dbReference type="OrthoDB" id="2360201at2"/>
<comment type="subunit">
    <text evidence="2">Homodimer.</text>
</comment>
<dbReference type="PANTHER" id="PTHR39161">
    <property type="entry name" value="ADAPTER PROTEIN MECA"/>
    <property type="match status" value="1"/>
</dbReference>
<evidence type="ECO:0000313" key="4">
    <source>
        <dbReference type="Proteomes" id="UP000051264"/>
    </source>
</evidence>
<proteinExistence type="inferred from homology"/>